<dbReference type="GO" id="GO:0016020">
    <property type="term" value="C:membrane"/>
    <property type="evidence" value="ECO:0007669"/>
    <property type="project" value="InterPro"/>
</dbReference>
<keyword evidence="3" id="KW-0812">Transmembrane</keyword>
<feature type="transmembrane region" description="Helical" evidence="3">
    <location>
        <begin position="210"/>
        <end position="232"/>
    </location>
</feature>
<reference evidence="4 5" key="1">
    <citation type="journal article" date="2018" name="Mol. Plant">
        <title>The genome of Artemisia annua provides insight into the evolution of Asteraceae family and artemisinin biosynthesis.</title>
        <authorList>
            <person name="Shen Q."/>
            <person name="Zhang L."/>
            <person name="Liao Z."/>
            <person name="Wang S."/>
            <person name="Yan T."/>
            <person name="Shi P."/>
            <person name="Liu M."/>
            <person name="Fu X."/>
            <person name="Pan Q."/>
            <person name="Wang Y."/>
            <person name="Lv Z."/>
            <person name="Lu X."/>
            <person name="Zhang F."/>
            <person name="Jiang W."/>
            <person name="Ma Y."/>
            <person name="Chen M."/>
            <person name="Hao X."/>
            <person name="Li L."/>
            <person name="Tang Y."/>
            <person name="Lv G."/>
            <person name="Zhou Y."/>
            <person name="Sun X."/>
            <person name="Brodelius P.E."/>
            <person name="Rose J.K.C."/>
            <person name="Tang K."/>
        </authorList>
    </citation>
    <scope>NUCLEOTIDE SEQUENCE [LARGE SCALE GENOMIC DNA]</scope>
    <source>
        <strain evidence="5">cv. Huhao1</strain>
        <tissue evidence="4">Leaf</tissue>
    </source>
</reference>
<evidence type="ECO:0000256" key="3">
    <source>
        <dbReference type="SAM" id="Phobius"/>
    </source>
</evidence>
<keyword evidence="3" id="KW-0472">Membrane</keyword>
<feature type="transmembrane region" description="Helical" evidence="3">
    <location>
        <begin position="238"/>
        <end position="260"/>
    </location>
</feature>
<dbReference type="GO" id="GO:0015369">
    <property type="term" value="F:calcium:proton antiporter activity"/>
    <property type="evidence" value="ECO:0007669"/>
    <property type="project" value="TreeGrafter"/>
</dbReference>
<keyword evidence="1" id="KW-0813">Transport</keyword>
<proteinExistence type="predicted"/>
<evidence type="ECO:0000313" key="4">
    <source>
        <dbReference type="EMBL" id="PWA62822.1"/>
    </source>
</evidence>
<dbReference type="PANTHER" id="PTHR31503">
    <property type="entry name" value="VACUOLAR CALCIUM ION TRANSPORTER"/>
    <property type="match status" value="1"/>
</dbReference>
<name>A0A2U1MNL5_ARTAN</name>
<feature type="transmembrane region" description="Helical" evidence="3">
    <location>
        <begin position="146"/>
        <end position="173"/>
    </location>
</feature>
<evidence type="ECO:0000256" key="1">
    <source>
        <dbReference type="ARBA" id="ARBA00022449"/>
    </source>
</evidence>
<comment type="caution">
    <text evidence="4">The sequence shown here is derived from an EMBL/GenBank/DDBJ whole genome shotgun (WGS) entry which is preliminary data.</text>
</comment>
<sequence>MVKEVVKVASYFVLFMFMLIGYAACRHLTYDSPELVSDGGHDGAEVQVEESYLQLKGMDSSEERCELMYGFLPCSSNIPSHIFLIVIYEYLLYHGESYAGGDGRIFRVLGKNFFVSSFSQLLDSLPDSLILLVSGLSASEEKAQEYVVTGAGLLAGSSILLLTLLWGVCFICASKNLYPKSSPRAKNKGIQLLTGFGVRTDSETSYHANVMFYSLIPFVVVLLPSVFGVSYSSQEYKIVLLASLFVAVICLFSYFCYQYIDDRIQKRRLEYAEVEQKVEMYVPFYEVQALILDREKHLMRRQKDMEKMMKHPEENSPKTMTKEEFYKTFEDWLDFTRQLMDDPYSLDESETDYNQVRITQKLSFQAFCGISKI</sequence>
<accession>A0A2U1MNL5</accession>
<dbReference type="AlphaFoldDB" id="A0A2U1MNL5"/>
<keyword evidence="3" id="KW-1133">Transmembrane helix</keyword>
<dbReference type="GO" id="GO:0006874">
    <property type="term" value="P:intracellular calcium ion homeostasis"/>
    <property type="evidence" value="ECO:0007669"/>
    <property type="project" value="TreeGrafter"/>
</dbReference>
<dbReference type="OrthoDB" id="26525at2759"/>
<dbReference type="EMBL" id="PKPP01004777">
    <property type="protein sequence ID" value="PWA62822.1"/>
    <property type="molecule type" value="Genomic_DNA"/>
</dbReference>
<keyword evidence="1" id="KW-0050">Antiport</keyword>
<keyword evidence="5" id="KW-1185">Reference proteome</keyword>
<keyword evidence="2" id="KW-0406">Ion transport</keyword>
<dbReference type="Proteomes" id="UP000245207">
    <property type="component" value="Unassembled WGS sequence"/>
</dbReference>
<protein>
    <submittedName>
        <fullName evidence="4">Sodium/calcium exchanger membrane region, EF-hand domain pair</fullName>
    </submittedName>
</protein>
<evidence type="ECO:0000313" key="5">
    <source>
        <dbReference type="Proteomes" id="UP000245207"/>
    </source>
</evidence>
<evidence type="ECO:0000256" key="2">
    <source>
        <dbReference type="ARBA" id="ARBA00023065"/>
    </source>
</evidence>
<organism evidence="4 5">
    <name type="scientific">Artemisia annua</name>
    <name type="common">Sweet wormwood</name>
    <dbReference type="NCBI Taxonomy" id="35608"/>
    <lineage>
        <taxon>Eukaryota</taxon>
        <taxon>Viridiplantae</taxon>
        <taxon>Streptophyta</taxon>
        <taxon>Embryophyta</taxon>
        <taxon>Tracheophyta</taxon>
        <taxon>Spermatophyta</taxon>
        <taxon>Magnoliopsida</taxon>
        <taxon>eudicotyledons</taxon>
        <taxon>Gunneridae</taxon>
        <taxon>Pentapetalae</taxon>
        <taxon>asterids</taxon>
        <taxon>campanulids</taxon>
        <taxon>Asterales</taxon>
        <taxon>Asteraceae</taxon>
        <taxon>Asteroideae</taxon>
        <taxon>Anthemideae</taxon>
        <taxon>Artemisiinae</taxon>
        <taxon>Artemisia</taxon>
    </lineage>
</organism>
<feature type="transmembrane region" description="Helical" evidence="3">
    <location>
        <begin position="6"/>
        <end position="25"/>
    </location>
</feature>
<dbReference type="InterPro" id="IPR004713">
    <property type="entry name" value="CaH_exchang"/>
</dbReference>
<gene>
    <name evidence="4" type="ORF">CTI12_AA357770</name>
</gene>
<dbReference type="PANTHER" id="PTHR31503:SF91">
    <property type="entry name" value="SODIUM_CALCIUM EXCHANGER MEMBRANE REGION, EF-HAND DOMAIN PAIR-RELATED"/>
    <property type="match status" value="1"/>
</dbReference>